<protein>
    <submittedName>
        <fullName evidence="1">Uncharacterized protein</fullName>
    </submittedName>
</protein>
<gene>
    <name evidence="1" type="ORF">S03H2_61306</name>
</gene>
<dbReference type="AlphaFoldDB" id="X1JM67"/>
<reference evidence="1" key="1">
    <citation type="journal article" date="2014" name="Front. Microbiol.">
        <title>High frequency of phylogenetically diverse reductive dehalogenase-homologous genes in deep subseafloor sedimentary metagenomes.</title>
        <authorList>
            <person name="Kawai M."/>
            <person name="Futagami T."/>
            <person name="Toyoda A."/>
            <person name="Takaki Y."/>
            <person name="Nishi S."/>
            <person name="Hori S."/>
            <person name="Arai W."/>
            <person name="Tsubouchi T."/>
            <person name="Morono Y."/>
            <person name="Uchiyama I."/>
            <person name="Ito T."/>
            <person name="Fujiyama A."/>
            <person name="Inagaki F."/>
            <person name="Takami H."/>
        </authorList>
    </citation>
    <scope>NUCLEOTIDE SEQUENCE</scope>
    <source>
        <strain evidence="1">Expedition CK06-06</strain>
    </source>
</reference>
<proteinExistence type="predicted"/>
<organism evidence="1">
    <name type="scientific">marine sediment metagenome</name>
    <dbReference type="NCBI Taxonomy" id="412755"/>
    <lineage>
        <taxon>unclassified sequences</taxon>
        <taxon>metagenomes</taxon>
        <taxon>ecological metagenomes</taxon>
    </lineage>
</organism>
<comment type="caution">
    <text evidence="1">The sequence shown here is derived from an EMBL/GenBank/DDBJ whole genome shotgun (WGS) entry which is preliminary data.</text>
</comment>
<sequence>MRIFNPYLHTTVFLILTFNANAQLLPGSANYVDTTEYKIAGKTDSIFIFN</sequence>
<feature type="non-terminal residue" evidence="1">
    <location>
        <position position="50"/>
    </location>
</feature>
<accession>X1JM67</accession>
<evidence type="ECO:0000313" key="1">
    <source>
        <dbReference type="EMBL" id="GAH82525.1"/>
    </source>
</evidence>
<dbReference type="EMBL" id="BARU01039569">
    <property type="protein sequence ID" value="GAH82525.1"/>
    <property type="molecule type" value="Genomic_DNA"/>
</dbReference>
<name>X1JM67_9ZZZZ</name>